<name>A0A2K3K712_TRIPR</name>
<evidence type="ECO:0000313" key="3">
    <source>
        <dbReference type="Proteomes" id="UP000236291"/>
    </source>
</evidence>
<dbReference type="Pfam" id="PF13960">
    <property type="entry name" value="DUF4218"/>
    <property type="match status" value="1"/>
</dbReference>
<dbReference type="STRING" id="57577.A0A2K3K712"/>
<accession>A0A2K3K712</accession>
<dbReference type="AlphaFoldDB" id="A0A2K3K712"/>
<organism evidence="2 3">
    <name type="scientific">Trifolium pratense</name>
    <name type="common">Red clover</name>
    <dbReference type="NCBI Taxonomy" id="57577"/>
    <lineage>
        <taxon>Eukaryota</taxon>
        <taxon>Viridiplantae</taxon>
        <taxon>Streptophyta</taxon>
        <taxon>Embryophyta</taxon>
        <taxon>Tracheophyta</taxon>
        <taxon>Spermatophyta</taxon>
        <taxon>Magnoliopsida</taxon>
        <taxon>eudicotyledons</taxon>
        <taxon>Gunneridae</taxon>
        <taxon>Pentapetalae</taxon>
        <taxon>rosids</taxon>
        <taxon>fabids</taxon>
        <taxon>Fabales</taxon>
        <taxon>Fabaceae</taxon>
        <taxon>Papilionoideae</taxon>
        <taxon>50 kb inversion clade</taxon>
        <taxon>NPAAA clade</taxon>
        <taxon>Hologalegina</taxon>
        <taxon>IRL clade</taxon>
        <taxon>Trifolieae</taxon>
        <taxon>Trifolium</taxon>
    </lineage>
</organism>
<evidence type="ECO:0000259" key="1">
    <source>
        <dbReference type="Pfam" id="PF13960"/>
    </source>
</evidence>
<sequence length="313" mass="35770">VETSNGKVLKPRANYTLSVDEAKSVCRWVKELKMPDGYSSNLARCADVDNGRMRGMKSHDCHVFLQSLLPIAFSSLPQHVLNPLVEVSQFFKNLCSATLREADLIKMENDIPMILCKLERIFPPAFFDSMEHLVVHLAYEARLGGPVQYRWMYPFERFMGYAKRAVKNKARVEGSISATYLHRETIHFCSHYFKDTLLPTSSRNEAVTSGGERRNDHSFTLSVFNLPGRYAGMEKKCFPGDVVLKSAHVHVLINCIEVQPYLDLFLTSEQIAPEQSSAKIHDFFPQWFMDYMFLQEPTPTVQHLRNLSVGPKS</sequence>
<dbReference type="PANTHER" id="PTHR48258:SF4">
    <property type="entry name" value="DUF4216 DOMAIN-CONTAINING PROTEIN"/>
    <property type="match status" value="1"/>
</dbReference>
<dbReference type="InterPro" id="IPR025452">
    <property type="entry name" value="DUF4218"/>
</dbReference>
<proteinExistence type="predicted"/>
<gene>
    <name evidence="2" type="ORF">L195_g052788</name>
</gene>
<dbReference type="Proteomes" id="UP000236291">
    <property type="component" value="Unassembled WGS sequence"/>
</dbReference>
<feature type="non-terminal residue" evidence="2">
    <location>
        <position position="313"/>
    </location>
</feature>
<reference evidence="2 3" key="1">
    <citation type="journal article" date="2014" name="Am. J. Bot.">
        <title>Genome assembly and annotation for red clover (Trifolium pratense; Fabaceae).</title>
        <authorList>
            <person name="Istvanek J."/>
            <person name="Jaros M."/>
            <person name="Krenek A."/>
            <person name="Repkova J."/>
        </authorList>
    </citation>
    <scope>NUCLEOTIDE SEQUENCE [LARGE SCALE GENOMIC DNA]</scope>
    <source>
        <strain evidence="3">cv. Tatra</strain>
        <tissue evidence="2">Young leaves</tissue>
    </source>
</reference>
<dbReference type="PANTHER" id="PTHR48258">
    <property type="entry name" value="DUF4218 DOMAIN-CONTAINING PROTEIN-RELATED"/>
    <property type="match status" value="1"/>
</dbReference>
<feature type="domain" description="DUF4218" evidence="1">
    <location>
        <begin position="94"/>
        <end position="196"/>
    </location>
</feature>
<comment type="caution">
    <text evidence="2">The sequence shown here is derived from an EMBL/GenBank/DDBJ whole genome shotgun (WGS) entry which is preliminary data.</text>
</comment>
<dbReference type="EMBL" id="ASHM01086754">
    <property type="protein sequence ID" value="PNX62077.1"/>
    <property type="molecule type" value="Genomic_DNA"/>
</dbReference>
<feature type="non-terminal residue" evidence="2">
    <location>
        <position position="1"/>
    </location>
</feature>
<protein>
    <recommendedName>
        <fullName evidence="1">DUF4218 domain-containing protein</fullName>
    </recommendedName>
</protein>
<evidence type="ECO:0000313" key="2">
    <source>
        <dbReference type="EMBL" id="PNX62077.1"/>
    </source>
</evidence>
<reference evidence="2 3" key="2">
    <citation type="journal article" date="2017" name="Front. Plant Sci.">
        <title>Gene Classification and Mining of Molecular Markers Useful in Red Clover (Trifolium pratense) Breeding.</title>
        <authorList>
            <person name="Istvanek J."/>
            <person name="Dluhosova J."/>
            <person name="Dluhos P."/>
            <person name="Patkova L."/>
            <person name="Nedelnik J."/>
            <person name="Repkova J."/>
        </authorList>
    </citation>
    <scope>NUCLEOTIDE SEQUENCE [LARGE SCALE GENOMIC DNA]</scope>
    <source>
        <strain evidence="3">cv. Tatra</strain>
        <tissue evidence="2">Young leaves</tissue>
    </source>
</reference>